<sequence length="130" mass="14681">MSARTTNLVGKVYALGTRADARQRTVTFDKIDWFFGETATTACRADKVSIPPAAWCNDFYYRNRNDFQRTVSIANSATITVVDYHSAASPIPQIPASLQTLDRRFKDSETILIMTIREGLIVDLREQFTP</sequence>
<dbReference type="EMBL" id="LT629758">
    <property type="protein sequence ID" value="SDT76217.1"/>
    <property type="molecule type" value="Genomic_DNA"/>
</dbReference>
<dbReference type="AlphaFoldDB" id="A0A1H2D0Y5"/>
<proteinExistence type="predicted"/>
<reference evidence="1 2" key="1">
    <citation type="submission" date="2016-10" db="EMBL/GenBank/DDBJ databases">
        <authorList>
            <person name="de Groot N.N."/>
        </authorList>
    </citation>
    <scope>NUCLEOTIDE SEQUENCE [LARGE SCALE GENOMIC DNA]</scope>
    <source>
        <strain evidence="1 2">DSM 43941</strain>
    </source>
</reference>
<evidence type="ECO:0000313" key="1">
    <source>
        <dbReference type="EMBL" id="SDT76217.1"/>
    </source>
</evidence>
<protein>
    <submittedName>
        <fullName evidence="1">Uncharacterized protein</fullName>
    </submittedName>
</protein>
<organism evidence="1 2">
    <name type="scientific">Actinoplanes derwentensis</name>
    <dbReference type="NCBI Taxonomy" id="113562"/>
    <lineage>
        <taxon>Bacteria</taxon>
        <taxon>Bacillati</taxon>
        <taxon>Actinomycetota</taxon>
        <taxon>Actinomycetes</taxon>
        <taxon>Micromonosporales</taxon>
        <taxon>Micromonosporaceae</taxon>
        <taxon>Actinoplanes</taxon>
    </lineage>
</organism>
<name>A0A1H2D0Y5_9ACTN</name>
<dbReference type="Proteomes" id="UP000198688">
    <property type="component" value="Chromosome I"/>
</dbReference>
<accession>A0A1H2D0Y5</accession>
<gene>
    <name evidence="1" type="ORF">SAMN04489716_7552</name>
</gene>
<evidence type="ECO:0000313" key="2">
    <source>
        <dbReference type="Proteomes" id="UP000198688"/>
    </source>
</evidence>
<keyword evidence="2" id="KW-1185">Reference proteome</keyword>